<reference evidence="6" key="1">
    <citation type="journal article" date="2019" name="Int. J. Syst. Evol. Microbiol.">
        <title>The Global Catalogue of Microorganisms (GCM) 10K type strain sequencing project: providing services to taxonomists for standard genome sequencing and annotation.</title>
        <authorList>
            <consortium name="The Broad Institute Genomics Platform"/>
            <consortium name="The Broad Institute Genome Sequencing Center for Infectious Disease"/>
            <person name="Wu L."/>
            <person name="Ma J."/>
        </authorList>
    </citation>
    <scope>NUCLEOTIDE SEQUENCE [LARGE SCALE GENOMIC DNA]</scope>
    <source>
        <strain evidence="6">KCTC 42456</strain>
    </source>
</reference>
<dbReference type="EMBL" id="JBHULV010000053">
    <property type="protein sequence ID" value="MFD2733368.1"/>
    <property type="molecule type" value="Genomic_DNA"/>
</dbReference>
<organism evidence="5 6">
    <name type="scientific">Pedobacter alpinus</name>
    <dbReference type="NCBI Taxonomy" id="1590643"/>
    <lineage>
        <taxon>Bacteria</taxon>
        <taxon>Pseudomonadati</taxon>
        <taxon>Bacteroidota</taxon>
        <taxon>Sphingobacteriia</taxon>
        <taxon>Sphingobacteriales</taxon>
        <taxon>Sphingobacteriaceae</taxon>
        <taxon>Pedobacter</taxon>
    </lineage>
</organism>
<dbReference type="SUPFAM" id="SSF49478">
    <property type="entry name" value="Cna protein B-type domain"/>
    <property type="match status" value="1"/>
</dbReference>
<dbReference type="Gene3D" id="2.60.40.1120">
    <property type="entry name" value="Carboxypeptidase-like, regulatory domain"/>
    <property type="match status" value="1"/>
</dbReference>
<feature type="domain" description="Outer membrane protein beta-barrel" evidence="4">
    <location>
        <begin position="458"/>
        <end position="921"/>
    </location>
</feature>
<proteinExistence type="predicted"/>
<name>A0ABW5TXP4_9SPHI</name>
<gene>
    <name evidence="5" type="ORF">ACFSSE_16780</name>
</gene>
<dbReference type="Pfam" id="PF14905">
    <property type="entry name" value="OMP_b-brl_3"/>
    <property type="match status" value="1"/>
</dbReference>
<accession>A0ABW5TXP4</accession>
<dbReference type="InterPro" id="IPR036942">
    <property type="entry name" value="Beta-barrel_TonB_sf"/>
</dbReference>
<dbReference type="RefSeq" id="WP_379044380.1">
    <property type="nucleotide sequence ID" value="NZ_JBHSKW010000039.1"/>
</dbReference>
<dbReference type="InterPro" id="IPR041700">
    <property type="entry name" value="OMP_b-brl_3"/>
</dbReference>
<dbReference type="Gene3D" id="2.40.170.20">
    <property type="entry name" value="TonB-dependent receptor, beta-barrel domain"/>
    <property type="match status" value="1"/>
</dbReference>
<comment type="subcellular location">
    <subcellularLocation>
        <location evidence="1">Cell outer membrane</location>
    </subcellularLocation>
</comment>
<evidence type="ECO:0000313" key="5">
    <source>
        <dbReference type="EMBL" id="MFD2733368.1"/>
    </source>
</evidence>
<comment type="caution">
    <text evidence="5">The sequence shown here is derived from an EMBL/GenBank/DDBJ whole genome shotgun (WGS) entry which is preliminary data.</text>
</comment>
<protein>
    <submittedName>
        <fullName evidence="5">Outer membrane beta-barrel protein</fullName>
    </submittedName>
</protein>
<evidence type="ECO:0000313" key="6">
    <source>
        <dbReference type="Proteomes" id="UP001597546"/>
    </source>
</evidence>
<dbReference type="SUPFAM" id="SSF56935">
    <property type="entry name" value="Porins"/>
    <property type="match status" value="1"/>
</dbReference>
<dbReference type="Proteomes" id="UP001597546">
    <property type="component" value="Unassembled WGS sequence"/>
</dbReference>
<keyword evidence="6" id="KW-1185">Reference proteome</keyword>
<evidence type="ECO:0000256" key="2">
    <source>
        <dbReference type="ARBA" id="ARBA00023136"/>
    </source>
</evidence>
<evidence type="ECO:0000256" key="3">
    <source>
        <dbReference type="ARBA" id="ARBA00023237"/>
    </source>
</evidence>
<evidence type="ECO:0000256" key="1">
    <source>
        <dbReference type="ARBA" id="ARBA00004442"/>
    </source>
</evidence>
<evidence type="ECO:0000259" key="4">
    <source>
        <dbReference type="Pfam" id="PF14905"/>
    </source>
</evidence>
<keyword evidence="2" id="KW-0472">Membrane</keyword>
<keyword evidence="3" id="KW-0998">Cell outer membrane</keyword>
<sequence length="932" mass="105246">MKKILLLSFINLFFIINLVAQESQIKGFVIDSISDVKLANTSISLLRQKDSILVSFTRAKTDGSFSFNNIKNGNYFLLFSYPAYADYVEPFTIDKENPTKDFLQKNLLLKARLLQEVIFKGEAVAIRVKGDTTEFNAGSFTVQPNAKVEDLLKQLPGIQIDKDGKITAQGQTVSRVLVDGEEFFGDDPTLVTKNLRSDMVDKVQLYDDKSENAKFTGIDDGVLNKTINLKLKEDKKKGFFGKLDAGIGNDDFYTTQGMFNVFNNKQKLSFYSTIGNTQRTGLDWESSRKFGVSNSNIEIGDDGSVSVFFNGGDQFSSESFNGQGIPDIINTGIHYENKWKDKHGLNLDFKVGRLGNLGFNNSINQNSLPNSILTNNSNRNFNNLLNQNKLNAVYEFKIDTNNTIKIAFDNTNKRSDNRYTTLTSGFTNAGDRILNNGEQNFNQESEDYRLNTSLFYGKKFKKLGRSLTFRFNQSYFDNNAEGFLKSKNSFFNNTGALDSINVIDQLKQNDQYGESYKTSLTFTEKVSKTLALSTNYDFAINDVTSRLNSFNTNQAGDYVILDSLFSNELIYESTTHQGGLSLSYKKDKKSITLGAKVANSKLNQNNLISNFEFNRNFINFLPNAIFEHKFSKQSTLRFSYDGSTRQPTVNQLQPILNNNDPLNLILGNKDLDIAFSNRITANFNSYKVLSSRSIWAYASYSFTNNEIVSDVSTDDAGKRILKFTNLEDKRPSNFYLSADYGAKIASTKIYWRVSAGGNGNTFYNLVTEGNNVKKTNKNESYNLNTTFSLSTYEDKYEFWLSATPGYQVNKSSLQPLQDANGYTLAIRGSLAYTFPGKIRIQSDYTYNFQEKTTAFNTNFERFIINSSLSKTFLKKDNIKLALSGNDLLNQNVGFSRSAFGASINQTTFTNIQRYFLFSVIWDFSKFGNLKSN</sequence>